<proteinExistence type="predicted"/>
<reference evidence="1 2" key="1">
    <citation type="journal article" date="2013" name="Genome Announc.">
        <title>Draft Genome Sequence of Staphylococcus simulans UMC-CNS-990, Isolated from a Case of Chronic Bovine Mastitis.</title>
        <authorList>
            <person name="Calcutt M.J."/>
            <person name="Foecking M.F."/>
            <person name="Hsieh H.Y."/>
            <person name="Perry J."/>
            <person name="Stewart G.C."/>
            <person name="Middleton J.R."/>
        </authorList>
    </citation>
    <scope>NUCLEOTIDE SEQUENCE [LARGE SCALE GENOMIC DNA]</scope>
    <source>
        <strain evidence="1 2">UMC-CNS-990</strain>
    </source>
</reference>
<evidence type="ECO:0000313" key="1">
    <source>
        <dbReference type="EMBL" id="ERS93557.1"/>
    </source>
</evidence>
<name>A0ABN0PCY9_STASI</name>
<sequence length="82" mass="9709">MDLKKYSHKFIDMLDESDVQGTIEYSNYDKKQTLVFTYRKDLDVRHVIVGSDNSDEYKKQCIKTIEQILTGEIKTTDDIWNI</sequence>
<organism evidence="1 2">
    <name type="scientific">Staphylococcus simulans UMC-CNS-990</name>
    <dbReference type="NCBI Taxonomy" id="1405498"/>
    <lineage>
        <taxon>Bacteria</taxon>
        <taxon>Bacillati</taxon>
        <taxon>Bacillota</taxon>
        <taxon>Bacilli</taxon>
        <taxon>Bacillales</taxon>
        <taxon>Staphylococcaceae</taxon>
        <taxon>Staphylococcus</taxon>
    </lineage>
</organism>
<accession>A0ABN0PCY9</accession>
<gene>
    <name evidence="1" type="ORF">SSIM_04985</name>
</gene>
<dbReference type="RefSeq" id="WP_023015312.1">
    <property type="nucleotide sequence ID" value="NZ_AXDY01000004.1"/>
</dbReference>
<comment type="caution">
    <text evidence="1">The sequence shown here is derived from an EMBL/GenBank/DDBJ whole genome shotgun (WGS) entry which is preliminary data.</text>
</comment>
<dbReference type="Proteomes" id="UP000017131">
    <property type="component" value="Unassembled WGS sequence"/>
</dbReference>
<evidence type="ECO:0008006" key="3">
    <source>
        <dbReference type="Google" id="ProtNLM"/>
    </source>
</evidence>
<dbReference type="EMBL" id="AXDY01000004">
    <property type="protein sequence ID" value="ERS93557.1"/>
    <property type="molecule type" value="Genomic_DNA"/>
</dbReference>
<evidence type="ECO:0000313" key="2">
    <source>
        <dbReference type="Proteomes" id="UP000017131"/>
    </source>
</evidence>
<keyword evidence="2" id="KW-1185">Reference proteome</keyword>
<protein>
    <recommendedName>
        <fullName evidence="3">Phage protein</fullName>
    </recommendedName>
</protein>